<dbReference type="SUPFAM" id="SSF53335">
    <property type="entry name" value="S-adenosyl-L-methionine-dependent methyltransferases"/>
    <property type="match status" value="1"/>
</dbReference>
<keyword evidence="2" id="KW-0489">Methyltransferase</keyword>
<gene>
    <name evidence="2" type="ORF">OHA22_29615</name>
</gene>
<dbReference type="Gene3D" id="3.40.50.150">
    <property type="entry name" value="Vaccinia Virus protein VP39"/>
    <property type="match status" value="1"/>
</dbReference>
<dbReference type="CDD" id="cd02440">
    <property type="entry name" value="AdoMet_MTases"/>
    <property type="match status" value="1"/>
</dbReference>
<dbReference type="Pfam" id="PF13649">
    <property type="entry name" value="Methyltransf_25"/>
    <property type="match status" value="1"/>
</dbReference>
<dbReference type="AlphaFoldDB" id="A0AAU2A7M5"/>
<organism evidence="2">
    <name type="scientific">Streptomyces sp. NBC_00093</name>
    <dbReference type="NCBI Taxonomy" id="2975649"/>
    <lineage>
        <taxon>Bacteria</taxon>
        <taxon>Bacillati</taxon>
        <taxon>Actinomycetota</taxon>
        <taxon>Actinomycetes</taxon>
        <taxon>Kitasatosporales</taxon>
        <taxon>Streptomycetaceae</taxon>
        <taxon>Streptomyces</taxon>
    </lineage>
</organism>
<accession>A0AAU2A7M5</accession>
<reference evidence="2" key="1">
    <citation type="submission" date="2022-10" db="EMBL/GenBank/DDBJ databases">
        <title>The complete genomes of actinobacterial strains from the NBC collection.</title>
        <authorList>
            <person name="Joergensen T.S."/>
            <person name="Alvarez Arevalo M."/>
            <person name="Sterndorff E.B."/>
            <person name="Faurdal D."/>
            <person name="Vuksanovic O."/>
            <person name="Mourched A.-S."/>
            <person name="Charusanti P."/>
            <person name="Shaw S."/>
            <person name="Blin K."/>
            <person name="Weber T."/>
        </authorList>
    </citation>
    <scope>NUCLEOTIDE SEQUENCE</scope>
    <source>
        <strain evidence="2">NBC_00093</strain>
    </source>
</reference>
<protein>
    <submittedName>
        <fullName evidence="2">Class I SAM-dependent methyltransferase</fullName>
    </submittedName>
</protein>
<dbReference type="InterPro" id="IPR029063">
    <property type="entry name" value="SAM-dependent_MTases_sf"/>
</dbReference>
<dbReference type="EMBL" id="CP108222">
    <property type="protein sequence ID" value="WTT19390.1"/>
    <property type="molecule type" value="Genomic_DNA"/>
</dbReference>
<proteinExistence type="predicted"/>
<evidence type="ECO:0000313" key="2">
    <source>
        <dbReference type="EMBL" id="WTT19390.1"/>
    </source>
</evidence>
<dbReference type="GO" id="GO:0008168">
    <property type="term" value="F:methyltransferase activity"/>
    <property type="evidence" value="ECO:0007669"/>
    <property type="project" value="UniProtKB-KW"/>
</dbReference>
<sequence>MADSPVARFYDQLAPDYHLLYADWDASVARQGAALDRVIRERLGAGAGAVLDCACGIGTQAVGLAMRGYDVVGSDVSEVAVGRAVAEAADRGVRVRGAVGDMRQLPFPDGRFDAVVCADNALPHLLTEADVRAALVDMRRVLRDGGVLVVSTRPYDEILAERPAATPPSVSRSGGGRAVGFQLWEWHADGERYDYEVFLLEEQGDEWAVRVRRATYWALRRSELARFVVDSGFCEVTWSEPASTGFFQPLLVATARSAQA</sequence>
<dbReference type="GO" id="GO:0032259">
    <property type="term" value="P:methylation"/>
    <property type="evidence" value="ECO:0007669"/>
    <property type="project" value="UniProtKB-KW"/>
</dbReference>
<dbReference type="InterPro" id="IPR041698">
    <property type="entry name" value="Methyltransf_25"/>
</dbReference>
<dbReference type="PANTHER" id="PTHR43464">
    <property type="entry name" value="METHYLTRANSFERASE"/>
    <property type="match status" value="1"/>
</dbReference>
<evidence type="ECO:0000259" key="1">
    <source>
        <dbReference type="Pfam" id="PF13649"/>
    </source>
</evidence>
<keyword evidence="2" id="KW-0808">Transferase</keyword>
<feature type="domain" description="Methyltransferase" evidence="1">
    <location>
        <begin position="50"/>
        <end position="146"/>
    </location>
</feature>
<name>A0AAU2A7M5_9ACTN</name>